<keyword evidence="3" id="KW-1185">Reference proteome</keyword>
<name>A0A8X6VAA8_TRICX</name>
<protein>
    <recommendedName>
        <fullName evidence="4">Secreted protein</fullName>
    </recommendedName>
</protein>
<sequence>MSLALLFNSWVSLLSFISRLPAPQSMGSFTAHNGTIPTRHCRLGCVGNGSLSPSGGLSSPRRQWELGSEFLTARLSPFSPEIKETERTFHHLSVYFLSN</sequence>
<proteinExistence type="predicted"/>
<dbReference type="Proteomes" id="UP000887159">
    <property type="component" value="Unassembled WGS sequence"/>
</dbReference>
<evidence type="ECO:0000313" key="3">
    <source>
        <dbReference type="Proteomes" id="UP000887159"/>
    </source>
</evidence>
<evidence type="ECO:0000256" key="1">
    <source>
        <dbReference type="SAM" id="SignalP"/>
    </source>
</evidence>
<feature type="chain" id="PRO_5036451702" description="Secreted protein" evidence="1">
    <location>
        <begin position="20"/>
        <end position="99"/>
    </location>
</feature>
<keyword evidence="1" id="KW-0732">Signal</keyword>
<dbReference type="EMBL" id="BMAU01021203">
    <property type="protein sequence ID" value="GFX98804.1"/>
    <property type="molecule type" value="Genomic_DNA"/>
</dbReference>
<dbReference type="AlphaFoldDB" id="A0A8X6VAA8"/>
<evidence type="ECO:0000313" key="2">
    <source>
        <dbReference type="EMBL" id="GFX98804.1"/>
    </source>
</evidence>
<comment type="caution">
    <text evidence="2">The sequence shown here is derived from an EMBL/GenBank/DDBJ whole genome shotgun (WGS) entry which is preliminary data.</text>
</comment>
<evidence type="ECO:0008006" key="4">
    <source>
        <dbReference type="Google" id="ProtNLM"/>
    </source>
</evidence>
<reference evidence="2" key="1">
    <citation type="submission" date="2020-08" db="EMBL/GenBank/DDBJ databases">
        <title>Multicomponent nature underlies the extraordinary mechanical properties of spider dragline silk.</title>
        <authorList>
            <person name="Kono N."/>
            <person name="Nakamura H."/>
            <person name="Mori M."/>
            <person name="Yoshida Y."/>
            <person name="Ohtoshi R."/>
            <person name="Malay A.D."/>
            <person name="Moran D.A.P."/>
            <person name="Tomita M."/>
            <person name="Numata K."/>
            <person name="Arakawa K."/>
        </authorList>
    </citation>
    <scope>NUCLEOTIDE SEQUENCE</scope>
</reference>
<gene>
    <name evidence="2" type="ORF">TNCV_1503801</name>
</gene>
<feature type="signal peptide" evidence="1">
    <location>
        <begin position="1"/>
        <end position="19"/>
    </location>
</feature>
<accession>A0A8X6VAA8</accession>
<organism evidence="2 3">
    <name type="scientific">Trichonephila clavipes</name>
    <name type="common">Golden silk orbweaver</name>
    <name type="synonym">Nephila clavipes</name>
    <dbReference type="NCBI Taxonomy" id="2585209"/>
    <lineage>
        <taxon>Eukaryota</taxon>
        <taxon>Metazoa</taxon>
        <taxon>Ecdysozoa</taxon>
        <taxon>Arthropoda</taxon>
        <taxon>Chelicerata</taxon>
        <taxon>Arachnida</taxon>
        <taxon>Araneae</taxon>
        <taxon>Araneomorphae</taxon>
        <taxon>Entelegynae</taxon>
        <taxon>Araneoidea</taxon>
        <taxon>Nephilidae</taxon>
        <taxon>Trichonephila</taxon>
    </lineage>
</organism>